<dbReference type="Gene3D" id="1.10.1740.10">
    <property type="match status" value="1"/>
</dbReference>
<name>A0A0J6W313_9MYCO</name>
<dbReference type="InterPro" id="IPR039425">
    <property type="entry name" value="RNA_pol_sigma-70-like"/>
</dbReference>
<dbReference type="InterPro" id="IPR036388">
    <property type="entry name" value="WH-like_DNA-bd_sf"/>
</dbReference>
<reference evidence="8 9" key="1">
    <citation type="journal article" date="2015" name="Genome Biol. Evol.">
        <title>Characterization of Three Mycobacterium spp. with Potential Use in Bioremediation by Genome Sequencing and Comparative Genomics.</title>
        <authorList>
            <person name="Das S."/>
            <person name="Pettersson B.M."/>
            <person name="Behra P.R."/>
            <person name="Ramesh M."/>
            <person name="Dasgupta S."/>
            <person name="Bhattacharya A."/>
            <person name="Kirsebom L.A."/>
        </authorList>
    </citation>
    <scope>NUCLEOTIDE SEQUENCE [LARGE SCALE GENOMIC DNA]</scope>
    <source>
        <strain evidence="8 9">DSM 44075</strain>
    </source>
</reference>
<dbReference type="PANTHER" id="PTHR43133:SF53">
    <property type="entry name" value="ECF RNA POLYMERASE SIGMA-E FACTOR"/>
    <property type="match status" value="1"/>
</dbReference>
<dbReference type="CDD" id="cd06171">
    <property type="entry name" value="Sigma70_r4"/>
    <property type="match status" value="1"/>
</dbReference>
<protein>
    <submittedName>
        <fullName evidence="8">ECF RNA polymerase sigma factor SigW</fullName>
    </submittedName>
</protein>
<dbReference type="Pfam" id="PF04542">
    <property type="entry name" value="Sigma70_r2"/>
    <property type="match status" value="1"/>
</dbReference>
<evidence type="ECO:0000313" key="8">
    <source>
        <dbReference type="EMBL" id="KMO76128.1"/>
    </source>
</evidence>
<dbReference type="AlphaFoldDB" id="A0A0J6W313"/>
<keyword evidence="3" id="KW-0731">Sigma factor</keyword>
<dbReference type="SUPFAM" id="SSF88659">
    <property type="entry name" value="Sigma3 and sigma4 domains of RNA polymerase sigma factors"/>
    <property type="match status" value="1"/>
</dbReference>
<feature type="domain" description="RNA polymerase sigma factor 70 region 4 type 2" evidence="7">
    <location>
        <begin position="167"/>
        <end position="215"/>
    </location>
</feature>
<sequence>MCFEPPRCDVLGYDLADMTATSADEAAIVAALRARDEAAFAALVDRHTPAMLRIAQGYVSSREVAEDVVQEAWIALLKGIDGFEGRSSLRTWLFTVLINIAKKRGMRDRRESDAQIAAYTGGAVHPARFHDGDERWAGHWRDGEEPVPFPESPEGSVLSSELLDLTRKALDTLPERQRLVVTLRDVLDVDSAEVSRLLGITLANQRVLLHRGRTAIRQVLEDYVRDVT</sequence>
<dbReference type="Pfam" id="PF08281">
    <property type="entry name" value="Sigma70_r4_2"/>
    <property type="match status" value="1"/>
</dbReference>
<dbReference type="InterPro" id="IPR013324">
    <property type="entry name" value="RNA_pol_sigma_r3/r4-like"/>
</dbReference>
<evidence type="ECO:0000256" key="1">
    <source>
        <dbReference type="ARBA" id="ARBA00010641"/>
    </source>
</evidence>
<feature type="domain" description="RNA polymerase sigma-70 region 2" evidence="6">
    <location>
        <begin position="43"/>
        <end position="104"/>
    </location>
</feature>
<dbReference type="SUPFAM" id="SSF88946">
    <property type="entry name" value="Sigma2 domain of RNA polymerase sigma factors"/>
    <property type="match status" value="1"/>
</dbReference>
<dbReference type="PANTHER" id="PTHR43133">
    <property type="entry name" value="RNA POLYMERASE ECF-TYPE SIGMA FACTO"/>
    <property type="match status" value="1"/>
</dbReference>
<comment type="similarity">
    <text evidence="1">Belongs to the sigma-70 factor family. ECF subfamily.</text>
</comment>
<evidence type="ECO:0000259" key="7">
    <source>
        <dbReference type="Pfam" id="PF08281"/>
    </source>
</evidence>
<keyword evidence="5" id="KW-0804">Transcription</keyword>
<evidence type="ECO:0000256" key="2">
    <source>
        <dbReference type="ARBA" id="ARBA00023015"/>
    </source>
</evidence>
<dbReference type="NCBIfam" id="TIGR02937">
    <property type="entry name" value="sigma70-ECF"/>
    <property type="match status" value="1"/>
</dbReference>
<evidence type="ECO:0000256" key="3">
    <source>
        <dbReference type="ARBA" id="ARBA00023082"/>
    </source>
</evidence>
<dbReference type="EMBL" id="JYNU01000014">
    <property type="protein sequence ID" value="KMO76128.1"/>
    <property type="molecule type" value="Genomic_DNA"/>
</dbReference>
<dbReference type="InterPro" id="IPR007627">
    <property type="entry name" value="RNA_pol_sigma70_r2"/>
</dbReference>
<comment type="caution">
    <text evidence="8">The sequence shown here is derived from an EMBL/GenBank/DDBJ whole genome shotgun (WGS) entry which is preliminary data.</text>
</comment>
<accession>A0A0J6W313</accession>
<dbReference type="GO" id="GO:0003677">
    <property type="term" value="F:DNA binding"/>
    <property type="evidence" value="ECO:0007669"/>
    <property type="project" value="UniProtKB-KW"/>
</dbReference>
<evidence type="ECO:0000259" key="6">
    <source>
        <dbReference type="Pfam" id="PF04542"/>
    </source>
</evidence>
<organism evidence="8 9">
    <name type="scientific">Mycolicibacterium obuense</name>
    <dbReference type="NCBI Taxonomy" id="1807"/>
    <lineage>
        <taxon>Bacteria</taxon>
        <taxon>Bacillati</taxon>
        <taxon>Actinomycetota</taxon>
        <taxon>Actinomycetes</taxon>
        <taxon>Mycobacteriales</taxon>
        <taxon>Mycobacteriaceae</taxon>
        <taxon>Mycolicibacterium</taxon>
    </lineage>
</organism>
<proteinExistence type="inferred from homology"/>
<dbReference type="GO" id="GO:0006352">
    <property type="term" value="P:DNA-templated transcription initiation"/>
    <property type="evidence" value="ECO:0007669"/>
    <property type="project" value="InterPro"/>
</dbReference>
<dbReference type="PATRIC" id="fig|1807.14.peg.2681"/>
<dbReference type="InterPro" id="IPR013325">
    <property type="entry name" value="RNA_pol_sigma_r2"/>
</dbReference>
<evidence type="ECO:0000313" key="9">
    <source>
        <dbReference type="Proteomes" id="UP000036313"/>
    </source>
</evidence>
<dbReference type="Proteomes" id="UP000036313">
    <property type="component" value="Unassembled WGS sequence"/>
</dbReference>
<evidence type="ECO:0000256" key="4">
    <source>
        <dbReference type="ARBA" id="ARBA00023125"/>
    </source>
</evidence>
<keyword evidence="2" id="KW-0805">Transcription regulation</keyword>
<dbReference type="InterPro" id="IPR014284">
    <property type="entry name" value="RNA_pol_sigma-70_dom"/>
</dbReference>
<keyword evidence="4" id="KW-0238">DNA-binding</keyword>
<dbReference type="Gene3D" id="1.10.10.10">
    <property type="entry name" value="Winged helix-like DNA-binding domain superfamily/Winged helix DNA-binding domain"/>
    <property type="match status" value="1"/>
</dbReference>
<evidence type="ECO:0000256" key="5">
    <source>
        <dbReference type="ARBA" id="ARBA00023163"/>
    </source>
</evidence>
<gene>
    <name evidence="8" type="primary">sigW</name>
    <name evidence="8" type="ORF">MOBUDSM44075_02658</name>
</gene>
<dbReference type="InterPro" id="IPR013249">
    <property type="entry name" value="RNA_pol_sigma70_r4_t2"/>
</dbReference>
<dbReference type="GO" id="GO:0016987">
    <property type="term" value="F:sigma factor activity"/>
    <property type="evidence" value="ECO:0007669"/>
    <property type="project" value="UniProtKB-KW"/>
</dbReference>